<dbReference type="EMBL" id="SNRW01000112">
    <property type="protein sequence ID" value="KAA6403332.1"/>
    <property type="molecule type" value="Genomic_DNA"/>
</dbReference>
<proteinExistence type="predicted"/>
<protein>
    <submittedName>
        <fullName evidence="1">Uncharacterized protein</fullName>
    </submittedName>
</protein>
<gene>
    <name evidence="1" type="ORF">EZS28_001146</name>
</gene>
<organism evidence="1 2">
    <name type="scientific">Streblomastix strix</name>
    <dbReference type="NCBI Taxonomy" id="222440"/>
    <lineage>
        <taxon>Eukaryota</taxon>
        <taxon>Metamonada</taxon>
        <taxon>Preaxostyla</taxon>
        <taxon>Oxymonadida</taxon>
        <taxon>Streblomastigidae</taxon>
        <taxon>Streblomastix</taxon>
    </lineage>
</organism>
<reference evidence="1 2" key="1">
    <citation type="submission" date="2019-03" db="EMBL/GenBank/DDBJ databases">
        <title>Single cell metagenomics reveals metabolic interactions within the superorganism composed of flagellate Streblomastix strix and complex community of Bacteroidetes bacteria on its surface.</title>
        <authorList>
            <person name="Treitli S.C."/>
            <person name="Kolisko M."/>
            <person name="Husnik F."/>
            <person name="Keeling P."/>
            <person name="Hampl V."/>
        </authorList>
    </citation>
    <scope>NUCLEOTIDE SEQUENCE [LARGE SCALE GENOMIC DNA]</scope>
    <source>
        <strain evidence="1">ST1C</strain>
    </source>
</reference>
<evidence type="ECO:0000313" key="2">
    <source>
        <dbReference type="Proteomes" id="UP000324800"/>
    </source>
</evidence>
<name>A0A5J4X8W8_9EUKA</name>
<sequence length="252" mass="29085">MVFWGDRRLEVHLKANLFSSNRFRKQRNTKKAMKKRLLEEKNRFLSLFTQSSSQSKNSIQMANIQKCQWNLEEIKSFEQQIESDSNVAITAANEGLISDIVSNALSAENKREIQFKSWILLQQILEIWHNKKQDQINIETKGNKESSQNKNENSQMYYMPQDFTTGLVILLTTEDISIGAQIINGIKDSLSTQLETKERIASELAKKEIIDILMKPFMLIQKEEIYLNNQILITNGSEQTASEINYSIDANS</sequence>
<dbReference type="Proteomes" id="UP000324800">
    <property type="component" value="Unassembled WGS sequence"/>
</dbReference>
<accession>A0A5J4X8W8</accession>
<dbReference type="AlphaFoldDB" id="A0A5J4X8W8"/>
<evidence type="ECO:0000313" key="1">
    <source>
        <dbReference type="EMBL" id="KAA6403332.1"/>
    </source>
</evidence>
<comment type="caution">
    <text evidence="1">The sequence shown here is derived from an EMBL/GenBank/DDBJ whole genome shotgun (WGS) entry which is preliminary data.</text>
</comment>